<dbReference type="OrthoDB" id="4790878at2759"/>
<reference evidence="1" key="1">
    <citation type="journal article" date="2020" name="Stud. Mycol.">
        <title>101 Dothideomycetes genomes: a test case for predicting lifestyles and emergence of pathogens.</title>
        <authorList>
            <person name="Haridas S."/>
            <person name="Albert R."/>
            <person name="Binder M."/>
            <person name="Bloem J."/>
            <person name="Labutti K."/>
            <person name="Salamov A."/>
            <person name="Andreopoulos B."/>
            <person name="Baker S."/>
            <person name="Barry K."/>
            <person name="Bills G."/>
            <person name="Bluhm B."/>
            <person name="Cannon C."/>
            <person name="Castanera R."/>
            <person name="Culley D."/>
            <person name="Daum C."/>
            <person name="Ezra D."/>
            <person name="Gonzalez J."/>
            <person name="Henrissat B."/>
            <person name="Kuo A."/>
            <person name="Liang C."/>
            <person name="Lipzen A."/>
            <person name="Lutzoni F."/>
            <person name="Magnuson J."/>
            <person name="Mondo S."/>
            <person name="Nolan M."/>
            <person name="Ohm R."/>
            <person name="Pangilinan J."/>
            <person name="Park H.-J."/>
            <person name="Ramirez L."/>
            <person name="Alfaro M."/>
            <person name="Sun H."/>
            <person name="Tritt A."/>
            <person name="Yoshinaga Y."/>
            <person name="Zwiers L.-H."/>
            <person name="Turgeon B."/>
            <person name="Goodwin S."/>
            <person name="Spatafora J."/>
            <person name="Crous P."/>
            <person name="Grigoriev I."/>
        </authorList>
    </citation>
    <scope>NUCLEOTIDE SEQUENCE</scope>
    <source>
        <strain evidence="1">CBS 690.94</strain>
    </source>
</reference>
<dbReference type="AlphaFoldDB" id="A0A9P4PB42"/>
<evidence type="ECO:0000313" key="2">
    <source>
        <dbReference type="Proteomes" id="UP000799764"/>
    </source>
</evidence>
<gene>
    <name evidence="1" type="ORF">P171DRAFT_489585</name>
</gene>
<proteinExistence type="predicted"/>
<keyword evidence="2" id="KW-1185">Reference proteome</keyword>
<protein>
    <submittedName>
        <fullName evidence="1">Uncharacterized protein</fullName>
    </submittedName>
</protein>
<accession>A0A9P4PB42</accession>
<dbReference type="EMBL" id="MU001508">
    <property type="protein sequence ID" value="KAF2439781.1"/>
    <property type="molecule type" value="Genomic_DNA"/>
</dbReference>
<evidence type="ECO:0000313" key="1">
    <source>
        <dbReference type="EMBL" id="KAF2439781.1"/>
    </source>
</evidence>
<name>A0A9P4PB42_9PLEO</name>
<sequence length="366" mass="42552">MTEPLVNDKETESRGERATTDVATSMAGLLIDKVDPSQPPPDGTCHFFRLPRELRDLVYEYSLSEPFGLYWFPRPGDFVAKIKVFEDTVYFEGDMLADDNKPWWDWYADPGDNHFQLFSCFDDTQKKEGMEANQLKYVCRQLHEETSGLGLKFNNLHFENSDISVPITQCFEEFIKSCVPKRLAEIGSVGLTDCYFYCEDEYWEKELEKELRGNRPDPRDVHPKIMFDFLAAYPQAQLCLTTGPSNESWKFGDLFHKGCYMRYAIDGSKMEHLLVLPSEFQEDIETVGLQLRRGATLEELNRPNFNLYPPRRMKFDEEKIRAELTTDQHRDFSLWVQNSVRGGVDGYVAELKRWFVKGIRSDPGTE</sequence>
<organism evidence="1 2">
    <name type="scientific">Karstenula rhodostoma CBS 690.94</name>
    <dbReference type="NCBI Taxonomy" id="1392251"/>
    <lineage>
        <taxon>Eukaryota</taxon>
        <taxon>Fungi</taxon>
        <taxon>Dikarya</taxon>
        <taxon>Ascomycota</taxon>
        <taxon>Pezizomycotina</taxon>
        <taxon>Dothideomycetes</taxon>
        <taxon>Pleosporomycetidae</taxon>
        <taxon>Pleosporales</taxon>
        <taxon>Massarineae</taxon>
        <taxon>Didymosphaeriaceae</taxon>
        <taxon>Karstenula</taxon>
    </lineage>
</organism>
<comment type="caution">
    <text evidence="1">The sequence shown here is derived from an EMBL/GenBank/DDBJ whole genome shotgun (WGS) entry which is preliminary data.</text>
</comment>
<dbReference type="Proteomes" id="UP000799764">
    <property type="component" value="Unassembled WGS sequence"/>
</dbReference>